<sequence>MGLVYSSVVDAPQDEVFAWHGRPGAFVRLSPPWQPVRIAQEAGSLEDGQAVLALPGGLRWVAQHQKDGFNPPDVFVDQIAPPLSSFWRHTHEFAAEGPGRTRITDRVDTLVPAWALREMFAFRHRQLADDLAVHQRMSAAPMTVAVTGSRGFVGTALTALLTTGGHTVIRLVRRTPRAADERLWNPADPAADLLDGVDAVIHLAGASIAGRFSDQHKAEIRASRIGPTRRLAELAAGARLRCFVTASAIGYYGADRGEEVLTENSPPGHGFLASVVADWENAASGADLRVVCVRTGIVQSPRGGVLRLLYPLFFAGLGGRLGDGTQWTSWIGIDDLCDIYLRALVDEQLSGPVNAVSPQPVRNIDYTQTLARVLRRPALLPVPSVGPKVLLGAQGASELALADQRVVPDLLAARGHQFRHPTVEQALRHILGRSGG</sequence>
<accession>A0ABS4TPC2</accession>
<dbReference type="InterPro" id="IPR010099">
    <property type="entry name" value="SDR39U1"/>
</dbReference>
<dbReference type="PANTHER" id="PTHR11092:SF0">
    <property type="entry name" value="EPIMERASE FAMILY PROTEIN SDR39U1"/>
    <property type="match status" value="1"/>
</dbReference>
<evidence type="ECO:0000313" key="5">
    <source>
        <dbReference type="Proteomes" id="UP001519332"/>
    </source>
</evidence>
<evidence type="ECO:0000256" key="1">
    <source>
        <dbReference type="ARBA" id="ARBA00009353"/>
    </source>
</evidence>
<dbReference type="InterPro" id="IPR013549">
    <property type="entry name" value="DUF1731"/>
</dbReference>
<dbReference type="InterPro" id="IPR036291">
    <property type="entry name" value="NAD(P)-bd_dom_sf"/>
</dbReference>
<dbReference type="Pfam" id="PF08338">
    <property type="entry name" value="DUF1731"/>
    <property type="match status" value="1"/>
</dbReference>
<dbReference type="NCBIfam" id="TIGR01777">
    <property type="entry name" value="yfcH"/>
    <property type="match status" value="1"/>
</dbReference>
<gene>
    <name evidence="4" type="ORF">JOF56_006630</name>
</gene>
<dbReference type="SUPFAM" id="SSF55961">
    <property type="entry name" value="Bet v1-like"/>
    <property type="match status" value="1"/>
</dbReference>
<dbReference type="Proteomes" id="UP001519332">
    <property type="component" value="Unassembled WGS sequence"/>
</dbReference>
<evidence type="ECO:0000313" key="4">
    <source>
        <dbReference type="EMBL" id="MBP2326245.1"/>
    </source>
</evidence>
<dbReference type="Pfam" id="PF01370">
    <property type="entry name" value="Epimerase"/>
    <property type="match status" value="1"/>
</dbReference>
<dbReference type="InterPro" id="IPR001509">
    <property type="entry name" value="Epimerase_deHydtase"/>
</dbReference>
<reference evidence="4 5" key="1">
    <citation type="submission" date="2021-03" db="EMBL/GenBank/DDBJ databases">
        <title>Sequencing the genomes of 1000 actinobacteria strains.</title>
        <authorList>
            <person name="Klenk H.-P."/>
        </authorList>
    </citation>
    <scope>NUCLEOTIDE SEQUENCE [LARGE SCALE GENOMIC DNA]</scope>
    <source>
        <strain evidence="4 5">DSM 46670</strain>
    </source>
</reference>
<name>A0ABS4TPC2_9PSEU</name>
<dbReference type="SUPFAM" id="SSF51735">
    <property type="entry name" value="NAD(P)-binding Rossmann-fold domains"/>
    <property type="match status" value="1"/>
</dbReference>
<dbReference type="PANTHER" id="PTHR11092">
    <property type="entry name" value="SUGAR NUCLEOTIDE EPIMERASE RELATED"/>
    <property type="match status" value="1"/>
</dbReference>
<comment type="caution">
    <text evidence="4">The sequence shown here is derived from an EMBL/GenBank/DDBJ whole genome shotgun (WGS) entry which is preliminary data.</text>
</comment>
<dbReference type="InterPro" id="IPR023393">
    <property type="entry name" value="START-like_dom_sf"/>
</dbReference>
<feature type="domain" description="DUF1731" evidence="3">
    <location>
        <begin position="382"/>
        <end position="430"/>
    </location>
</feature>
<dbReference type="Gene3D" id="3.40.50.720">
    <property type="entry name" value="NAD(P)-binding Rossmann-like Domain"/>
    <property type="match status" value="1"/>
</dbReference>
<protein>
    <submittedName>
        <fullName evidence="4">Uncharacterized protein (TIGR01777 family)</fullName>
    </submittedName>
</protein>
<evidence type="ECO:0000259" key="2">
    <source>
        <dbReference type="Pfam" id="PF01370"/>
    </source>
</evidence>
<evidence type="ECO:0000259" key="3">
    <source>
        <dbReference type="Pfam" id="PF08338"/>
    </source>
</evidence>
<dbReference type="RefSeq" id="WP_209643329.1">
    <property type="nucleotide sequence ID" value="NZ_JAGINW010000001.1"/>
</dbReference>
<proteinExistence type="inferred from homology"/>
<dbReference type="Gene3D" id="3.30.530.20">
    <property type="match status" value="1"/>
</dbReference>
<dbReference type="EMBL" id="JAGINW010000001">
    <property type="protein sequence ID" value="MBP2326245.1"/>
    <property type="molecule type" value="Genomic_DNA"/>
</dbReference>
<organism evidence="4 5">
    <name type="scientific">Kibdelosporangium banguiense</name>
    <dbReference type="NCBI Taxonomy" id="1365924"/>
    <lineage>
        <taxon>Bacteria</taxon>
        <taxon>Bacillati</taxon>
        <taxon>Actinomycetota</taxon>
        <taxon>Actinomycetes</taxon>
        <taxon>Pseudonocardiales</taxon>
        <taxon>Pseudonocardiaceae</taxon>
        <taxon>Kibdelosporangium</taxon>
    </lineage>
</organism>
<feature type="domain" description="NAD-dependent epimerase/dehydratase" evidence="2">
    <location>
        <begin position="144"/>
        <end position="346"/>
    </location>
</feature>
<comment type="similarity">
    <text evidence="1">Belongs to the NAD(P)-dependent epimerase/dehydratase family. SDR39U1 subfamily.</text>
</comment>
<keyword evidence="5" id="KW-1185">Reference proteome</keyword>
<dbReference type="CDD" id="cd07820">
    <property type="entry name" value="SRPBCC_3"/>
    <property type="match status" value="1"/>
</dbReference>